<evidence type="ECO:0000313" key="2">
    <source>
        <dbReference type="Proteomes" id="UP000199514"/>
    </source>
</evidence>
<name>A0A1I1MIC5_9BACT</name>
<reference evidence="1 2" key="1">
    <citation type="submission" date="2016-10" db="EMBL/GenBank/DDBJ databases">
        <authorList>
            <person name="de Groot N.N."/>
        </authorList>
    </citation>
    <scope>NUCLEOTIDE SEQUENCE [LARGE SCALE GENOMIC DNA]</scope>
    <source>
        <strain evidence="1 2">DSM 6793</strain>
    </source>
</reference>
<sequence length="184" mass="21102">MPFTEKKTGDWSDALGTTTDYVVDLDTTICDVKNTTIRKGQRWREGDKFSPHVWSGKPYRSKQITIAPDITITQIYDIELVIRGDHKEFIVSQNGEIITGYSIETLANNDGLSLDDFLAWFDKPFQGQIIGWSEEILYKIPVMENEDYAIDAHSCNFTCDSEGVYSCDVCGKRSEYYNYRSDNF</sequence>
<dbReference type="AlphaFoldDB" id="A0A1I1MIC5"/>
<proteinExistence type="predicted"/>
<organism evidence="1 2">
    <name type="scientific">Flexibacter flexilis DSM 6793</name>
    <dbReference type="NCBI Taxonomy" id="927664"/>
    <lineage>
        <taxon>Bacteria</taxon>
        <taxon>Pseudomonadati</taxon>
        <taxon>Bacteroidota</taxon>
        <taxon>Cytophagia</taxon>
        <taxon>Cytophagales</taxon>
        <taxon>Flexibacteraceae</taxon>
        <taxon>Flexibacter</taxon>
    </lineage>
</organism>
<dbReference type="STRING" id="927664.SAMN05421780_11063"/>
<keyword evidence="2" id="KW-1185">Reference proteome</keyword>
<accession>A0A1I1MIC5</accession>
<protein>
    <submittedName>
        <fullName evidence="1">Uncharacterized protein</fullName>
    </submittedName>
</protein>
<evidence type="ECO:0000313" key="1">
    <source>
        <dbReference type="EMBL" id="SFC81300.1"/>
    </source>
</evidence>
<dbReference type="EMBL" id="FOLE01000010">
    <property type="protein sequence ID" value="SFC81300.1"/>
    <property type="molecule type" value="Genomic_DNA"/>
</dbReference>
<gene>
    <name evidence="1" type="ORF">SAMN05421780_11063</name>
</gene>
<dbReference type="Proteomes" id="UP000199514">
    <property type="component" value="Unassembled WGS sequence"/>
</dbReference>